<dbReference type="EMBL" id="CP001804">
    <property type="protein sequence ID" value="ACY13170.1"/>
    <property type="molecule type" value="Genomic_DNA"/>
</dbReference>
<dbReference type="AlphaFoldDB" id="D0LKD6"/>
<dbReference type="Proteomes" id="UP000001880">
    <property type="component" value="Chromosome"/>
</dbReference>
<sequence>MHTTRASSSNDFVQAAGFARRLLPALAAALFLAACPANPPEVTLGLTDATPGVDAPGPGPVVDAAPDGDGSVPIDAPVDGNVDPPIDAPPIDAPPIDAPAPPPIEEFGRPNAFNGAFDLPPDNVILQRVSLDISGGLAYFGFIADTGTSNVELQMALYSESGGVPSSLVAETGSFRVNAGDNQRPSLGDPSPPPFIEAGNYWIAVLPRNALRVRQSGSITDTLRSFGRTFAQGFPGTVPSSTTNNLGVFNLYIGIAPPPQ</sequence>
<organism evidence="1 2">
    <name type="scientific">Haliangium ochraceum (strain DSM 14365 / JCM 11303 / SMP-2)</name>
    <dbReference type="NCBI Taxonomy" id="502025"/>
    <lineage>
        <taxon>Bacteria</taxon>
        <taxon>Pseudomonadati</taxon>
        <taxon>Myxococcota</taxon>
        <taxon>Polyangia</taxon>
        <taxon>Haliangiales</taxon>
        <taxon>Kofleriaceae</taxon>
        <taxon>Haliangium</taxon>
    </lineage>
</organism>
<evidence type="ECO:0000313" key="2">
    <source>
        <dbReference type="Proteomes" id="UP000001880"/>
    </source>
</evidence>
<dbReference type="RefSeq" id="WP_012825797.1">
    <property type="nucleotide sequence ID" value="NC_013440.1"/>
</dbReference>
<keyword evidence="2" id="KW-1185">Reference proteome</keyword>
<dbReference type="HOGENOM" id="CLU_1068607_0_0_7"/>
<evidence type="ECO:0000313" key="1">
    <source>
        <dbReference type="EMBL" id="ACY13170.1"/>
    </source>
</evidence>
<protein>
    <recommendedName>
        <fullName evidence="3">Lipoprotein</fullName>
    </recommendedName>
</protein>
<proteinExistence type="predicted"/>
<accession>D0LKD6</accession>
<name>D0LKD6_HALO1</name>
<gene>
    <name evidence="1" type="ordered locus">Hoch_0532</name>
</gene>
<evidence type="ECO:0008006" key="3">
    <source>
        <dbReference type="Google" id="ProtNLM"/>
    </source>
</evidence>
<dbReference type="PROSITE" id="PS51257">
    <property type="entry name" value="PROKAR_LIPOPROTEIN"/>
    <property type="match status" value="1"/>
</dbReference>
<dbReference type="STRING" id="502025.Hoch_0532"/>
<reference evidence="1 2" key="1">
    <citation type="journal article" date="2010" name="Stand. Genomic Sci.">
        <title>Complete genome sequence of Haliangium ochraceum type strain (SMP-2).</title>
        <authorList>
            <consortium name="US DOE Joint Genome Institute (JGI-PGF)"/>
            <person name="Ivanova N."/>
            <person name="Daum C."/>
            <person name="Lang E."/>
            <person name="Abt B."/>
            <person name="Kopitz M."/>
            <person name="Saunders E."/>
            <person name="Lapidus A."/>
            <person name="Lucas S."/>
            <person name="Glavina Del Rio T."/>
            <person name="Nolan M."/>
            <person name="Tice H."/>
            <person name="Copeland A."/>
            <person name="Cheng J.F."/>
            <person name="Chen F."/>
            <person name="Bruce D."/>
            <person name="Goodwin L."/>
            <person name="Pitluck S."/>
            <person name="Mavromatis K."/>
            <person name="Pati A."/>
            <person name="Mikhailova N."/>
            <person name="Chen A."/>
            <person name="Palaniappan K."/>
            <person name="Land M."/>
            <person name="Hauser L."/>
            <person name="Chang Y.J."/>
            <person name="Jeffries C.D."/>
            <person name="Detter J.C."/>
            <person name="Brettin T."/>
            <person name="Rohde M."/>
            <person name="Goker M."/>
            <person name="Bristow J."/>
            <person name="Markowitz V."/>
            <person name="Eisen J.A."/>
            <person name="Hugenholtz P."/>
            <person name="Kyrpides N.C."/>
            <person name="Klenk H.P."/>
        </authorList>
    </citation>
    <scope>NUCLEOTIDE SEQUENCE [LARGE SCALE GENOMIC DNA]</scope>
    <source>
        <strain evidence="2">DSM 14365 / CIP 107738 / JCM 11303 / AJ 13395 / SMP-2</strain>
    </source>
</reference>
<dbReference type="KEGG" id="hoh:Hoch_0532"/>